<evidence type="ECO:0000256" key="1">
    <source>
        <dbReference type="SAM" id="Phobius"/>
    </source>
</evidence>
<name>A0A1X2HTN6_SYNRA</name>
<dbReference type="InParanoid" id="A0A1X2HTN6"/>
<dbReference type="OMA" id="IVNQCKR"/>
<sequence length="158" mass="17623">MFRAQPCGQSSDAHFQKISSLSPPFSQLTRAIVPKEKQYYALSGLNLGSSYELRVSYSASFPTDFSLDLLDICKVEDGTVTWIAQIQTAYAGVSHMPGKEHAPVSYNLVLENLYFGFLFHQVYKVVLIIAALLAFGALYLIPRVQREIQSVLIKEKAT</sequence>
<organism evidence="2 3">
    <name type="scientific">Syncephalastrum racemosum</name>
    <name type="common">Filamentous fungus</name>
    <dbReference type="NCBI Taxonomy" id="13706"/>
    <lineage>
        <taxon>Eukaryota</taxon>
        <taxon>Fungi</taxon>
        <taxon>Fungi incertae sedis</taxon>
        <taxon>Mucoromycota</taxon>
        <taxon>Mucoromycotina</taxon>
        <taxon>Mucoromycetes</taxon>
        <taxon>Mucorales</taxon>
        <taxon>Syncephalastraceae</taxon>
        <taxon>Syncephalastrum</taxon>
    </lineage>
</organism>
<dbReference type="PANTHER" id="PTHR35465">
    <property type="entry name" value="CAVEOLIN-1 PROTEIN"/>
    <property type="match status" value="1"/>
</dbReference>
<dbReference type="AlphaFoldDB" id="A0A1X2HTN6"/>
<reference evidence="2 3" key="1">
    <citation type="submission" date="2016-07" db="EMBL/GenBank/DDBJ databases">
        <title>Pervasive Adenine N6-methylation of Active Genes in Fungi.</title>
        <authorList>
            <consortium name="DOE Joint Genome Institute"/>
            <person name="Mondo S.J."/>
            <person name="Dannebaum R.O."/>
            <person name="Kuo R.C."/>
            <person name="Labutti K."/>
            <person name="Haridas S."/>
            <person name="Kuo A."/>
            <person name="Salamov A."/>
            <person name="Ahrendt S.R."/>
            <person name="Lipzen A."/>
            <person name="Sullivan W."/>
            <person name="Andreopoulos W.B."/>
            <person name="Clum A."/>
            <person name="Lindquist E."/>
            <person name="Daum C."/>
            <person name="Ramamoorthy G.K."/>
            <person name="Gryganskyi A."/>
            <person name="Culley D."/>
            <person name="Magnuson J.K."/>
            <person name="James T.Y."/>
            <person name="O'Malley M.A."/>
            <person name="Stajich J.E."/>
            <person name="Spatafora J.W."/>
            <person name="Visel A."/>
            <person name="Grigoriev I.V."/>
        </authorList>
    </citation>
    <scope>NUCLEOTIDE SEQUENCE [LARGE SCALE GENOMIC DNA]</scope>
    <source>
        <strain evidence="2 3">NRRL 2496</strain>
    </source>
</reference>
<comment type="caution">
    <text evidence="2">The sequence shown here is derived from an EMBL/GenBank/DDBJ whole genome shotgun (WGS) entry which is preliminary data.</text>
</comment>
<keyword evidence="3" id="KW-1185">Reference proteome</keyword>
<keyword evidence="1" id="KW-0812">Transmembrane</keyword>
<evidence type="ECO:0000313" key="3">
    <source>
        <dbReference type="Proteomes" id="UP000242180"/>
    </source>
</evidence>
<feature type="transmembrane region" description="Helical" evidence="1">
    <location>
        <begin position="122"/>
        <end position="141"/>
    </location>
</feature>
<accession>A0A1X2HTN6</accession>
<keyword evidence="1" id="KW-1133">Transmembrane helix</keyword>
<dbReference type="EMBL" id="MCGN01000001">
    <property type="protein sequence ID" value="ORZ02940.1"/>
    <property type="molecule type" value="Genomic_DNA"/>
</dbReference>
<dbReference type="OrthoDB" id="3360032at2759"/>
<gene>
    <name evidence="2" type="ORF">BCR43DRAFT_430308</name>
</gene>
<proteinExistence type="predicted"/>
<dbReference type="PANTHER" id="PTHR35465:SF1">
    <property type="entry name" value="PHOSPHATIDYLINOSITOL-GLYCAN BIOSYNTHESIS CLASS X PROTEIN"/>
    <property type="match status" value="1"/>
</dbReference>
<dbReference type="Proteomes" id="UP000242180">
    <property type="component" value="Unassembled WGS sequence"/>
</dbReference>
<protein>
    <submittedName>
        <fullName evidence="2">Uncharacterized protein</fullName>
    </submittedName>
</protein>
<evidence type="ECO:0000313" key="2">
    <source>
        <dbReference type="EMBL" id="ORZ02940.1"/>
    </source>
</evidence>
<keyword evidence="1" id="KW-0472">Membrane</keyword>